<dbReference type="Proteomes" id="UP001279410">
    <property type="component" value="Unassembled WGS sequence"/>
</dbReference>
<reference evidence="2" key="1">
    <citation type="submission" date="2022-08" db="EMBL/GenBank/DDBJ databases">
        <title>Genome sequencing of akame (Lates japonicus).</title>
        <authorList>
            <person name="Hashiguchi Y."/>
            <person name="Takahashi H."/>
        </authorList>
    </citation>
    <scope>NUCLEOTIDE SEQUENCE</scope>
    <source>
        <strain evidence="2">Kochi</strain>
    </source>
</reference>
<evidence type="ECO:0000313" key="2">
    <source>
        <dbReference type="EMBL" id="GLD53070.1"/>
    </source>
</evidence>
<protein>
    <submittedName>
        <fullName evidence="2">Fibroblast growth factor 20-like protein</fullName>
    </submittedName>
</protein>
<dbReference type="EMBL" id="BRZM01003885">
    <property type="protein sequence ID" value="GLD53070.1"/>
    <property type="molecule type" value="Genomic_DNA"/>
</dbReference>
<comment type="caution">
    <text evidence="2">The sequence shown here is derived from an EMBL/GenBank/DDBJ whole genome shotgun (WGS) entry which is preliminary data.</text>
</comment>
<feature type="region of interest" description="Disordered" evidence="1">
    <location>
        <begin position="92"/>
        <end position="117"/>
    </location>
</feature>
<evidence type="ECO:0000313" key="3">
    <source>
        <dbReference type="Proteomes" id="UP001279410"/>
    </source>
</evidence>
<accession>A0AAD3R2Y1</accession>
<name>A0AAD3R2Y1_LATJO</name>
<keyword evidence="3" id="KW-1185">Reference proteome</keyword>
<dbReference type="AlphaFoldDB" id="A0AAD3R2Y1"/>
<organism evidence="2 3">
    <name type="scientific">Lates japonicus</name>
    <name type="common">Japanese lates</name>
    <dbReference type="NCBI Taxonomy" id="270547"/>
    <lineage>
        <taxon>Eukaryota</taxon>
        <taxon>Metazoa</taxon>
        <taxon>Chordata</taxon>
        <taxon>Craniata</taxon>
        <taxon>Vertebrata</taxon>
        <taxon>Euteleostomi</taxon>
        <taxon>Actinopterygii</taxon>
        <taxon>Neopterygii</taxon>
        <taxon>Teleostei</taxon>
        <taxon>Neoteleostei</taxon>
        <taxon>Acanthomorphata</taxon>
        <taxon>Carangaria</taxon>
        <taxon>Carangaria incertae sedis</taxon>
        <taxon>Centropomidae</taxon>
        <taxon>Lates</taxon>
    </lineage>
</organism>
<gene>
    <name evidence="2" type="ORF">AKAME5_002830700</name>
</gene>
<proteinExistence type="predicted"/>
<evidence type="ECO:0000256" key="1">
    <source>
        <dbReference type="SAM" id="MobiDB-lite"/>
    </source>
</evidence>
<sequence>MHIRSKGYPEAAPSPAQLARVSAHLGSTSDRRLLQAGSGVFICDGAAAEGMGFASGFLDGFGRRCRSGSVSSHFVLYPAGAVDYNSVTRTDDGTGAAARSTVSWREAVQEPQRTSAI</sequence>